<dbReference type="Proteomes" id="UP000053789">
    <property type="component" value="Unassembled WGS sequence"/>
</dbReference>
<sequence length="111" mass="11430">MSNVVDAIGSGSTPGRHSRGMKLLRHYEGATGANAVPVGIPGLEHEGDSDGISALECGVDIGMGGGGAAGLYDSSLVDQLEADLERRLEVVYLDDDNVPRAAATGQRPRPD</sequence>
<dbReference type="HOGENOM" id="CLU_2158099_0_0_1"/>
<dbReference type="RefSeq" id="XP_016619586.1">
    <property type="nucleotide sequence ID" value="XM_016764504.1"/>
</dbReference>
<dbReference type="GeneID" id="27699694"/>
<gene>
    <name evidence="1" type="ORF">Z519_06766</name>
</gene>
<evidence type="ECO:0000313" key="2">
    <source>
        <dbReference type="Proteomes" id="UP000053789"/>
    </source>
</evidence>
<dbReference type="EMBL" id="KN846988">
    <property type="protein sequence ID" value="KIW92917.1"/>
    <property type="molecule type" value="Genomic_DNA"/>
</dbReference>
<proteinExistence type="predicted"/>
<accession>A0A0D2G2H5</accession>
<organism evidence="1 2">
    <name type="scientific">Cladophialophora bantiana (strain ATCC 10958 / CBS 173.52 / CDC B-1940 / NIH 8579)</name>
    <name type="common">Xylohypha bantiana</name>
    <dbReference type="NCBI Taxonomy" id="1442370"/>
    <lineage>
        <taxon>Eukaryota</taxon>
        <taxon>Fungi</taxon>
        <taxon>Dikarya</taxon>
        <taxon>Ascomycota</taxon>
        <taxon>Pezizomycotina</taxon>
        <taxon>Eurotiomycetes</taxon>
        <taxon>Chaetothyriomycetidae</taxon>
        <taxon>Chaetothyriales</taxon>
        <taxon>Herpotrichiellaceae</taxon>
        <taxon>Cladophialophora</taxon>
    </lineage>
</organism>
<reference evidence="1" key="1">
    <citation type="submission" date="2015-01" db="EMBL/GenBank/DDBJ databases">
        <title>The Genome Sequence of Cladophialophora bantiana CBS 173.52.</title>
        <authorList>
            <consortium name="The Broad Institute Genomics Platform"/>
            <person name="Cuomo C."/>
            <person name="de Hoog S."/>
            <person name="Gorbushina A."/>
            <person name="Stielow B."/>
            <person name="Teixiera M."/>
            <person name="Abouelleil A."/>
            <person name="Chapman S.B."/>
            <person name="Priest M."/>
            <person name="Young S.K."/>
            <person name="Wortman J."/>
            <person name="Nusbaum C."/>
            <person name="Birren B."/>
        </authorList>
    </citation>
    <scope>NUCLEOTIDE SEQUENCE [LARGE SCALE GENOMIC DNA]</scope>
    <source>
        <strain evidence="1">CBS 173.52</strain>
    </source>
</reference>
<evidence type="ECO:0000313" key="1">
    <source>
        <dbReference type="EMBL" id="KIW92917.1"/>
    </source>
</evidence>
<name>A0A0D2G2H5_CLAB1</name>
<keyword evidence="2" id="KW-1185">Reference proteome</keyword>
<protein>
    <submittedName>
        <fullName evidence="1">Uncharacterized protein</fullName>
    </submittedName>
</protein>
<dbReference type="AlphaFoldDB" id="A0A0D2G2H5"/>